<organism evidence="2 3">
    <name type="scientific">Cymbomonas tetramitiformis</name>
    <dbReference type="NCBI Taxonomy" id="36881"/>
    <lineage>
        <taxon>Eukaryota</taxon>
        <taxon>Viridiplantae</taxon>
        <taxon>Chlorophyta</taxon>
        <taxon>Pyramimonadophyceae</taxon>
        <taxon>Pyramimonadales</taxon>
        <taxon>Pyramimonadaceae</taxon>
        <taxon>Cymbomonas</taxon>
    </lineage>
</organism>
<feature type="region of interest" description="Disordered" evidence="1">
    <location>
        <begin position="82"/>
        <end position="106"/>
    </location>
</feature>
<dbReference type="Proteomes" id="UP001190700">
    <property type="component" value="Unassembled WGS sequence"/>
</dbReference>
<protein>
    <submittedName>
        <fullName evidence="2">Uncharacterized protein</fullName>
    </submittedName>
</protein>
<sequence length="366" mass="41052">MNGIKKAFIDSKYVIVDTALAAEEKRLRLTIEPNAQGRDQRYFNVVAHYRASLLKNDDVERVIREPCFYFGSVDDPIKAFPSSKWSDRDRGENGTEHGAIKSSAADADRDSSAEKWKLDLIASSPKIESEYRALYDLLIEAFVNAWPVTSPQNYASTVNLILRTQGAVLEKGQPVEELAERLTEELRTMLHAELREFIATNVCRFAPTDELLGKSESPFISKRKDDSVSMRVKMATERDAHKQEARFSENSAVRFRDLEVMRLEVAEDAREKMRVTQVASKDIMSALCAPPNSGGKPKRGNALMHFGFAVVKLGQVYFHTETTFYPQKQLKCVGILPEGTRGEDGTAGNGRSFYDLIQEANAAETV</sequence>
<gene>
    <name evidence="2" type="ORF">CYMTET_43661</name>
</gene>
<reference evidence="2 3" key="1">
    <citation type="journal article" date="2015" name="Genome Biol. Evol.">
        <title>Comparative Genomics of a Bacterivorous Green Alga Reveals Evolutionary Causalities and Consequences of Phago-Mixotrophic Mode of Nutrition.</title>
        <authorList>
            <person name="Burns J.A."/>
            <person name="Paasch A."/>
            <person name="Narechania A."/>
            <person name="Kim E."/>
        </authorList>
    </citation>
    <scope>NUCLEOTIDE SEQUENCE [LARGE SCALE GENOMIC DNA]</scope>
    <source>
        <strain evidence="2 3">PLY_AMNH</strain>
    </source>
</reference>
<proteinExistence type="predicted"/>
<evidence type="ECO:0000313" key="3">
    <source>
        <dbReference type="Proteomes" id="UP001190700"/>
    </source>
</evidence>
<dbReference type="EMBL" id="LGRX02029454">
    <property type="protein sequence ID" value="KAK3246816.1"/>
    <property type="molecule type" value="Genomic_DNA"/>
</dbReference>
<accession>A0AAE0EZR6</accession>
<keyword evidence="3" id="KW-1185">Reference proteome</keyword>
<name>A0AAE0EZR6_9CHLO</name>
<evidence type="ECO:0000313" key="2">
    <source>
        <dbReference type="EMBL" id="KAK3246816.1"/>
    </source>
</evidence>
<dbReference type="AlphaFoldDB" id="A0AAE0EZR6"/>
<feature type="compositionally biased region" description="Basic and acidic residues" evidence="1">
    <location>
        <begin position="85"/>
        <end position="99"/>
    </location>
</feature>
<comment type="caution">
    <text evidence="2">The sequence shown here is derived from an EMBL/GenBank/DDBJ whole genome shotgun (WGS) entry which is preliminary data.</text>
</comment>
<evidence type="ECO:0000256" key="1">
    <source>
        <dbReference type="SAM" id="MobiDB-lite"/>
    </source>
</evidence>